<dbReference type="InParanoid" id="E5A9T5"/>
<dbReference type="Proteomes" id="UP000002668">
    <property type="component" value="Genome"/>
</dbReference>
<organism evidence="2">
    <name type="scientific">Leptosphaeria maculans (strain JN3 / isolate v23.1.3 / race Av1-4-5-6-7-8)</name>
    <name type="common">Blackleg fungus</name>
    <name type="synonym">Phoma lingam</name>
    <dbReference type="NCBI Taxonomy" id="985895"/>
    <lineage>
        <taxon>Eukaryota</taxon>
        <taxon>Fungi</taxon>
        <taxon>Dikarya</taxon>
        <taxon>Ascomycota</taxon>
        <taxon>Pezizomycotina</taxon>
        <taxon>Dothideomycetes</taxon>
        <taxon>Pleosporomycetidae</taxon>
        <taxon>Pleosporales</taxon>
        <taxon>Pleosporineae</taxon>
        <taxon>Leptosphaeriaceae</taxon>
        <taxon>Plenodomus</taxon>
        <taxon>Plenodomus lingam/Leptosphaeria maculans species complex</taxon>
    </lineage>
</organism>
<keyword evidence="2" id="KW-1185">Reference proteome</keyword>
<evidence type="ECO:0000313" key="2">
    <source>
        <dbReference type="Proteomes" id="UP000002668"/>
    </source>
</evidence>
<dbReference type="EMBL" id="FP929138">
    <property type="protein sequence ID" value="CBY00426.1"/>
    <property type="molecule type" value="Genomic_DNA"/>
</dbReference>
<accession>E5A9T5</accession>
<dbReference type="HOGENOM" id="CLU_2812872_0_0_1"/>
<protein>
    <submittedName>
        <fullName evidence="1">Predicted protein</fullName>
    </submittedName>
</protein>
<reference evidence="2" key="1">
    <citation type="journal article" date="2011" name="Nat. Commun.">
        <title>Effector diversification within compartments of the Leptosphaeria maculans genome affected by Repeat-Induced Point mutations.</title>
        <authorList>
            <person name="Rouxel T."/>
            <person name="Grandaubert J."/>
            <person name="Hane J.K."/>
            <person name="Hoede C."/>
            <person name="van de Wouw A.P."/>
            <person name="Couloux A."/>
            <person name="Dominguez V."/>
            <person name="Anthouard V."/>
            <person name="Bally P."/>
            <person name="Bourras S."/>
            <person name="Cozijnsen A.J."/>
            <person name="Ciuffetti L.M."/>
            <person name="Degrave A."/>
            <person name="Dilmaghani A."/>
            <person name="Duret L."/>
            <person name="Fudal I."/>
            <person name="Goodwin S.B."/>
            <person name="Gout L."/>
            <person name="Glaser N."/>
            <person name="Linglin J."/>
            <person name="Kema G.H.J."/>
            <person name="Lapalu N."/>
            <person name="Lawrence C.B."/>
            <person name="May K."/>
            <person name="Meyer M."/>
            <person name="Ollivier B."/>
            <person name="Poulain J."/>
            <person name="Schoch C.L."/>
            <person name="Simon A."/>
            <person name="Spatafora J.W."/>
            <person name="Stachowiak A."/>
            <person name="Turgeon B.G."/>
            <person name="Tyler B.M."/>
            <person name="Vincent D."/>
            <person name="Weissenbach J."/>
            <person name="Amselem J."/>
            <person name="Quesneville H."/>
            <person name="Oliver R.P."/>
            <person name="Wincker P."/>
            <person name="Balesdent M.-H."/>
            <person name="Howlett B.J."/>
        </authorList>
    </citation>
    <scope>NUCLEOTIDE SEQUENCE [LARGE SCALE GENOMIC DNA]</scope>
    <source>
        <strain evidence="2">JN3 / isolate v23.1.3 / race Av1-4-5-6-7-8</strain>
    </source>
</reference>
<dbReference type="VEuPathDB" id="FungiDB:LEMA_uP015560.1"/>
<name>E5A9T5_LEPMJ</name>
<evidence type="ECO:0000313" key="1">
    <source>
        <dbReference type="EMBL" id="CBY00426.1"/>
    </source>
</evidence>
<gene>
    <name evidence="1" type="ORF">LEMA_uP015560.1</name>
</gene>
<dbReference type="AlphaFoldDB" id="E5A9T5"/>
<proteinExistence type="predicted"/>
<sequence>MGVTGIKIGLILENRQYVAVAISRYINTGQCTVPEMSPFSRDDMFARTCRNALNFPPATLSYNAVGG</sequence>